<dbReference type="Proteomes" id="UP000688947">
    <property type="component" value="Unassembled WGS sequence"/>
</dbReference>
<keyword evidence="1" id="KW-0812">Transmembrane</keyword>
<dbReference type="AlphaFoldDB" id="A0A8T1UJB8"/>
<feature type="transmembrane region" description="Helical" evidence="1">
    <location>
        <begin position="44"/>
        <end position="67"/>
    </location>
</feature>
<dbReference type="VEuPathDB" id="FungiDB:PC110_g21652"/>
<protein>
    <submittedName>
        <fullName evidence="2">Uncharacterized protein</fullName>
    </submittedName>
</protein>
<keyword evidence="1" id="KW-1133">Transmembrane helix</keyword>
<proteinExistence type="predicted"/>
<accession>A0A8T1UJB8</accession>
<gene>
    <name evidence="2" type="ORF">JG687_00007809</name>
</gene>
<feature type="transmembrane region" description="Helical" evidence="1">
    <location>
        <begin position="12"/>
        <end position="32"/>
    </location>
</feature>
<evidence type="ECO:0000256" key="1">
    <source>
        <dbReference type="SAM" id="Phobius"/>
    </source>
</evidence>
<evidence type="ECO:0000313" key="3">
    <source>
        <dbReference type="Proteomes" id="UP000688947"/>
    </source>
</evidence>
<dbReference type="OrthoDB" id="160860at2759"/>
<feature type="non-terminal residue" evidence="2">
    <location>
        <position position="357"/>
    </location>
</feature>
<comment type="caution">
    <text evidence="2">The sequence shown here is derived from an EMBL/GenBank/DDBJ whole genome shotgun (WGS) entry which is preliminary data.</text>
</comment>
<sequence length="357" mass="40868">MGRLLSRDSLNRAYVSLLVLNCWSTSIVHYVFHSKTASRRLWALICDCILDLVTSVGITSVLLVVYSSEFIIEQDGYASYKWYDEVWIVHVVSEFQILMVPSWGDFAMRVIFAFSMITNMTNMKNLLTAEKASSSKTLRSAKSMTNHGISSIVPLTPTTADLKLAYRRNKFHVSWFSQILFFAWGILILGLHLYAESIPTFSQCKMQVKPWFSSKSSCSFLVINCYKSKISGMEDEIDALWSPFDPTTISSLVIRHCSRLEIPSKLTEFSGLKYLKVYNSTILNWQEDAAISQVHHPSLLMLFLVRVNMTNCELPAGLYRDQLPITLRDIEICMTNMRTLPDDLDLTWPHFATIYIE</sequence>
<organism evidence="2 3">
    <name type="scientific">Phytophthora cactorum</name>
    <dbReference type="NCBI Taxonomy" id="29920"/>
    <lineage>
        <taxon>Eukaryota</taxon>
        <taxon>Sar</taxon>
        <taxon>Stramenopiles</taxon>
        <taxon>Oomycota</taxon>
        <taxon>Peronosporomycetes</taxon>
        <taxon>Peronosporales</taxon>
        <taxon>Peronosporaceae</taxon>
        <taxon>Phytophthora</taxon>
    </lineage>
</organism>
<dbReference type="VEuPathDB" id="FungiDB:PC110_g3524"/>
<keyword evidence="1" id="KW-0472">Membrane</keyword>
<evidence type="ECO:0000313" key="2">
    <source>
        <dbReference type="EMBL" id="KAG6961199.1"/>
    </source>
</evidence>
<reference evidence="2" key="1">
    <citation type="submission" date="2021-01" db="EMBL/GenBank/DDBJ databases">
        <title>Phytophthora aleatoria, a newly-described species from Pinus radiata is distinct from Phytophthora cactorum isolates based on comparative genomics.</title>
        <authorList>
            <person name="Mcdougal R."/>
            <person name="Panda P."/>
            <person name="Williams N."/>
            <person name="Studholme D.J."/>
        </authorList>
    </citation>
    <scope>NUCLEOTIDE SEQUENCE</scope>
    <source>
        <strain evidence="2">NZFS 3830</strain>
    </source>
</reference>
<feature type="transmembrane region" description="Helical" evidence="1">
    <location>
        <begin position="173"/>
        <end position="195"/>
    </location>
</feature>
<name>A0A8T1UJB8_9STRA</name>
<dbReference type="EMBL" id="JAENGZ010000356">
    <property type="protein sequence ID" value="KAG6961199.1"/>
    <property type="molecule type" value="Genomic_DNA"/>
</dbReference>